<accession>A0A1A6I0B9</accession>
<dbReference type="Proteomes" id="UP000092124">
    <property type="component" value="Unassembled WGS sequence"/>
</dbReference>
<protein>
    <recommendedName>
        <fullName evidence="11">Gap junction protein</fullName>
    </recommendedName>
</protein>
<evidence type="ECO:0000313" key="15">
    <source>
        <dbReference type="EMBL" id="OBS83720.1"/>
    </source>
</evidence>
<feature type="transmembrane region" description="Helical" evidence="12">
    <location>
        <begin position="177"/>
        <end position="203"/>
    </location>
</feature>
<keyword evidence="7 11" id="KW-0303">Gap junction</keyword>
<evidence type="ECO:0000256" key="12">
    <source>
        <dbReference type="SAM" id="Phobius"/>
    </source>
</evidence>
<keyword evidence="8" id="KW-0965">Cell junction</keyword>
<dbReference type="GO" id="GO:0005243">
    <property type="term" value="F:gap junction channel activity"/>
    <property type="evidence" value="ECO:0007669"/>
    <property type="project" value="TreeGrafter"/>
</dbReference>
<feature type="transmembrane region" description="Helical" evidence="12">
    <location>
        <begin position="236"/>
        <end position="260"/>
    </location>
</feature>
<evidence type="ECO:0000256" key="3">
    <source>
        <dbReference type="ARBA" id="ARBA00004651"/>
    </source>
</evidence>
<feature type="domain" description="Connexin N-terminal" evidence="13">
    <location>
        <begin position="88"/>
        <end position="121"/>
    </location>
</feature>
<keyword evidence="16" id="KW-1185">Reference proteome</keyword>
<comment type="caution">
    <text evidence="15">The sequence shown here is derived from an EMBL/GenBank/DDBJ whole genome shotgun (WGS) entry which is preliminary data.</text>
</comment>
<evidence type="ECO:0000256" key="9">
    <source>
        <dbReference type="ARBA" id="ARBA00022989"/>
    </source>
</evidence>
<evidence type="ECO:0000256" key="8">
    <source>
        <dbReference type="ARBA" id="ARBA00022949"/>
    </source>
</evidence>
<dbReference type="OrthoDB" id="8934037at2759"/>
<comment type="similarity">
    <text evidence="4">Belongs to the connexin family. Beta-type (group I) subfamily.</text>
</comment>
<gene>
    <name evidence="15" type="ORF">A6R68_22323</name>
</gene>
<dbReference type="PANTHER" id="PTHR11984">
    <property type="entry name" value="CONNEXIN"/>
    <property type="match status" value="1"/>
</dbReference>
<comment type="function">
    <text evidence="1 11">One gap junction consists of a cluster of closely packed pairs of transmembrane channels, the connexons, through which materials of low MW diffuse from one cell to a neighboring cell.</text>
</comment>
<dbReference type="PRINTS" id="PR00206">
    <property type="entry name" value="CONNEXIN"/>
</dbReference>
<dbReference type="SMART" id="SM01089">
    <property type="entry name" value="Connexin_CCC"/>
    <property type="match status" value="1"/>
</dbReference>
<evidence type="ECO:0000259" key="14">
    <source>
        <dbReference type="SMART" id="SM01089"/>
    </source>
</evidence>
<evidence type="ECO:0000256" key="4">
    <source>
        <dbReference type="ARBA" id="ARBA00007858"/>
    </source>
</evidence>
<name>A0A1A6I0B9_NEOLE</name>
<evidence type="ECO:0000256" key="7">
    <source>
        <dbReference type="ARBA" id="ARBA00022868"/>
    </source>
</evidence>
<evidence type="ECO:0000256" key="1">
    <source>
        <dbReference type="ARBA" id="ARBA00003922"/>
    </source>
</evidence>
<evidence type="ECO:0000256" key="2">
    <source>
        <dbReference type="ARBA" id="ARBA00004610"/>
    </source>
</evidence>
<reference evidence="15 16" key="1">
    <citation type="submission" date="2016-06" db="EMBL/GenBank/DDBJ databases">
        <title>The Draft Genome Sequence and Annotation of the Desert Woodrat Neotoma lepida.</title>
        <authorList>
            <person name="Campbell M."/>
            <person name="Oakeson K.F."/>
            <person name="Yandell M."/>
            <person name="Halpert J.R."/>
            <person name="Dearing D."/>
        </authorList>
    </citation>
    <scope>NUCLEOTIDE SEQUENCE [LARGE SCALE GENOMIC DNA]</scope>
    <source>
        <strain evidence="15">417</strain>
        <tissue evidence="15">Liver</tissue>
    </source>
</reference>
<evidence type="ECO:0000256" key="5">
    <source>
        <dbReference type="ARBA" id="ARBA00022475"/>
    </source>
</evidence>
<dbReference type="InterPro" id="IPR038359">
    <property type="entry name" value="Connexin_N_sf"/>
</dbReference>
<dbReference type="Gene3D" id="1.20.1440.80">
    <property type="entry name" value="Gap junction channel protein cysteine-rich domain"/>
    <property type="match status" value="1"/>
</dbReference>
<evidence type="ECO:0000256" key="11">
    <source>
        <dbReference type="RuleBase" id="RU000630"/>
    </source>
</evidence>
<evidence type="ECO:0000313" key="16">
    <source>
        <dbReference type="Proteomes" id="UP000092124"/>
    </source>
</evidence>
<evidence type="ECO:0000256" key="6">
    <source>
        <dbReference type="ARBA" id="ARBA00022692"/>
    </source>
</evidence>
<dbReference type="STRING" id="56216.A0A1A6I0B9"/>
<dbReference type="InterPro" id="IPR000500">
    <property type="entry name" value="Connexin"/>
</dbReference>
<organism evidence="15 16">
    <name type="scientific">Neotoma lepida</name>
    <name type="common">Desert woodrat</name>
    <dbReference type="NCBI Taxonomy" id="56216"/>
    <lineage>
        <taxon>Eukaryota</taxon>
        <taxon>Metazoa</taxon>
        <taxon>Chordata</taxon>
        <taxon>Craniata</taxon>
        <taxon>Vertebrata</taxon>
        <taxon>Euteleostomi</taxon>
        <taxon>Mammalia</taxon>
        <taxon>Eutheria</taxon>
        <taxon>Euarchontoglires</taxon>
        <taxon>Glires</taxon>
        <taxon>Rodentia</taxon>
        <taxon>Myomorpha</taxon>
        <taxon>Muroidea</taxon>
        <taxon>Cricetidae</taxon>
        <taxon>Neotominae</taxon>
        <taxon>Neotoma</taxon>
    </lineage>
</organism>
<feature type="domain" description="Connexin cysteine-rich" evidence="14">
    <location>
        <begin position="191"/>
        <end position="258"/>
    </location>
</feature>
<sequence length="329" mass="36742">MSSSGPGLVVPPLGWALTVPSGIEQTRLHTFPGKRQLQPGVAAPGRMNWTGLYTLLSGVNRHSTAIGRVWLSVIFIFRIMVLVVAAESVWGDEKSSFICNTLQPGCNSVCYDQFFPISHVRLWSLQLILVSTPALLVAMHVAHQQHIEKKMLRLEGHGDPLRLEEVKRHKVHISGTLWWTYVISVVFRLLFEAVFMYVFYLLYPGYAMVRLVKCEAYPCPNTVDCFVSRPTEKTVFTVFMLAASGICIILNVAEVVYLIIRACARRAQRHSNPPSRKGSGFGHRLSPEYKQNEINKLLSEQDGSLKDILRRSPGTGAGLAEKSDRCSAC</sequence>
<keyword evidence="9 12" id="KW-1133">Transmembrane helix</keyword>
<proteinExistence type="inferred from homology"/>
<dbReference type="PRINTS" id="PR01138">
    <property type="entry name" value="CONNEXINB1"/>
</dbReference>
<dbReference type="EMBL" id="LZPO01000002">
    <property type="protein sequence ID" value="OBS83720.1"/>
    <property type="molecule type" value="Genomic_DNA"/>
</dbReference>
<dbReference type="Pfam" id="PF00029">
    <property type="entry name" value="Connexin"/>
    <property type="match status" value="1"/>
</dbReference>
<keyword evidence="6 11" id="KW-0812">Transmembrane</keyword>
<dbReference type="PROSITE" id="PS00408">
    <property type="entry name" value="CONNEXINS_2"/>
    <property type="match status" value="1"/>
</dbReference>
<comment type="subcellular location">
    <subcellularLocation>
        <location evidence="2">Cell junction</location>
        <location evidence="2">Gap junction</location>
    </subcellularLocation>
    <subcellularLocation>
        <location evidence="3 11">Cell membrane</location>
        <topology evidence="3 11">Multi-pass membrane protein</topology>
    </subcellularLocation>
</comment>
<dbReference type="InterPro" id="IPR019570">
    <property type="entry name" value="Connexin_CCC"/>
</dbReference>
<dbReference type="GO" id="GO:0005922">
    <property type="term" value="C:connexin complex"/>
    <property type="evidence" value="ECO:0007669"/>
    <property type="project" value="InterPro"/>
</dbReference>
<feature type="transmembrane region" description="Helical" evidence="12">
    <location>
        <begin position="123"/>
        <end position="143"/>
    </location>
</feature>
<dbReference type="GO" id="GO:0007267">
    <property type="term" value="P:cell-cell signaling"/>
    <property type="evidence" value="ECO:0007669"/>
    <property type="project" value="TreeGrafter"/>
</dbReference>
<feature type="transmembrane region" description="Helical" evidence="12">
    <location>
        <begin position="69"/>
        <end position="86"/>
    </location>
</feature>
<dbReference type="SMART" id="SM00037">
    <property type="entry name" value="CNX"/>
    <property type="match status" value="1"/>
</dbReference>
<dbReference type="PROSITE" id="PS00407">
    <property type="entry name" value="CONNEXINS_1"/>
    <property type="match status" value="1"/>
</dbReference>
<evidence type="ECO:0000256" key="10">
    <source>
        <dbReference type="ARBA" id="ARBA00023136"/>
    </source>
</evidence>
<keyword evidence="10 12" id="KW-0472">Membrane</keyword>
<dbReference type="FunFam" id="1.20.1440.80:FF:000001">
    <property type="entry name" value="Gap junction alpha-1"/>
    <property type="match status" value="1"/>
</dbReference>
<dbReference type="AlphaFoldDB" id="A0A1A6I0B9"/>
<keyword evidence="5" id="KW-1003">Cell membrane</keyword>
<dbReference type="InterPro" id="IPR017990">
    <property type="entry name" value="Connexin_CS"/>
</dbReference>
<evidence type="ECO:0000259" key="13">
    <source>
        <dbReference type="SMART" id="SM00037"/>
    </source>
</evidence>
<dbReference type="InterPro" id="IPR013092">
    <property type="entry name" value="Connexin_N"/>
</dbReference>
<dbReference type="PANTHER" id="PTHR11984:SF20">
    <property type="entry name" value="GAP JUNCTION BETA-1 PROTEIN"/>
    <property type="match status" value="1"/>
</dbReference>
<comment type="subunit">
    <text evidence="11">A connexon is composed of a hexamer of connexins.</text>
</comment>
<dbReference type="InterPro" id="IPR002267">
    <property type="entry name" value="Connexin32"/>
</dbReference>